<dbReference type="InterPro" id="IPR047650">
    <property type="entry name" value="Transpos_IS110"/>
</dbReference>
<evidence type="ECO:0000259" key="2">
    <source>
        <dbReference type="Pfam" id="PF02371"/>
    </source>
</evidence>
<gene>
    <name evidence="3" type="ORF">GCM10010468_20950</name>
</gene>
<reference evidence="4" key="1">
    <citation type="journal article" date="2019" name="Int. J. Syst. Evol. Microbiol.">
        <title>The Global Catalogue of Microorganisms (GCM) 10K type strain sequencing project: providing services to taxonomists for standard genome sequencing and annotation.</title>
        <authorList>
            <consortium name="The Broad Institute Genomics Platform"/>
            <consortium name="The Broad Institute Genome Sequencing Center for Infectious Disease"/>
            <person name="Wu L."/>
            <person name="Ma J."/>
        </authorList>
    </citation>
    <scope>NUCLEOTIDE SEQUENCE [LARGE SCALE GENOMIC DNA]</scope>
    <source>
        <strain evidence="4">JCM 9377</strain>
    </source>
</reference>
<organism evidence="3 4">
    <name type="scientific">Actinocorallia longicatena</name>
    <dbReference type="NCBI Taxonomy" id="111803"/>
    <lineage>
        <taxon>Bacteria</taxon>
        <taxon>Bacillati</taxon>
        <taxon>Actinomycetota</taxon>
        <taxon>Actinomycetes</taxon>
        <taxon>Streptosporangiales</taxon>
        <taxon>Thermomonosporaceae</taxon>
        <taxon>Actinocorallia</taxon>
    </lineage>
</organism>
<name>A0ABP6QBF6_9ACTN</name>
<dbReference type="Proteomes" id="UP001501237">
    <property type="component" value="Unassembled WGS sequence"/>
</dbReference>
<dbReference type="InterPro" id="IPR003346">
    <property type="entry name" value="Transposase_20"/>
</dbReference>
<protein>
    <submittedName>
        <fullName evidence="3">IS110 family transposase</fullName>
    </submittedName>
</protein>
<keyword evidence="4" id="KW-1185">Reference proteome</keyword>
<proteinExistence type="predicted"/>
<dbReference type="Pfam" id="PF02371">
    <property type="entry name" value="Transposase_20"/>
    <property type="match status" value="1"/>
</dbReference>
<evidence type="ECO:0000313" key="4">
    <source>
        <dbReference type="Proteomes" id="UP001501237"/>
    </source>
</evidence>
<sequence length="404" mass="43745">MVPDVVWIGIDAGKTSHHAVAVDADGRRLWSVKVGNNQAQLEELLARARKSGAEARWAVDLVCPVASLLIAILLGNGQNVVYVPGRMVNGMAGIARGEGKTDAKDAAIIADAARMRRDLTAVTVADELVVELTRLTAHREDLMADWVRGVNRLRALLGSIFPGLEAALNYATRSALSLLTGFCTPADISNAGHDGLAGHLVSHGVRRDRIDAMVTAALRAAAAQTVALPGEATTVLLIKQMARKLLDLNREIKDTDRLIASRFREHPQAHIVESLPGMGPILGAEFLVATGGNVLAAFANPGRLASYAGLVPVPKDSGRISRNRRRPKRYNRALRRVFYLAALSSIRPDGPSRTFYQRKRSENRIHTQALLALARRLVDVLWALLRDNRTFSPITPPQVTPAPA</sequence>
<accession>A0ABP6QBF6</accession>
<dbReference type="PANTHER" id="PTHR33055">
    <property type="entry name" value="TRANSPOSASE FOR INSERTION SEQUENCE ELEMENT IS1111A"/>
    <property type="match status" value="1"/>
</dbReference>
<dbReference type="EMBL" id="BAAAUV010000004">
    <property type="protein sequence ID" value="GAA3205780.1"/>
    <property type="molecule type" value="Genomic_DNA"/>
</dbReference>
<dbReference type="PANTHER" id="PTHR33055:SF3">
    <property type="entry name" value="PUTATIVE TRANSPOSASE FOR IS117-RELATED"/>
    <property type="match status" value="1"/>
</dbReference>
<evidence type="ECO:0000313" key="3">
    <source>
        <dbReference type="EMBL" id="GAA3205780.1"/>
    </source>
</evidence>
<evidence type="ECO:0000259" key="1">
    <source>
        <dbReference type="Pfam" id="PF01548"/>
    </source>
</evidence>
<dbReference type="InterPro" id="IPR002525">
    <property type="entry name" value="Transp_IS110-like_N"/>
</dbReference>
<dbReference type="NCBIfam" id="NF033542">
    <property type="entry name" value="transpos_IS110"/>
    <property type="match status" value="1"/>
</dbReference>
<feature type="domain" description="Transposase IS116/IS110/IS902 C-terminal" evidence="2">
    <location>
        <begin position="270"/>
        <end position="357"/>
    </location>
</feature>
<comment type="caution">
    <text evidence="3">The sequence shown here is derived from an EMBL/GenBank/DDBJ whole genome shotgun (WGS) entry which is preliminary data.</text>
</comment>
<dbReference type="Pfam" id="PF01548">
    <property type="entry name" value="DEDD_Tnp_IS110"/>
    <property type="match status" value="1"/>
</dbReference>
<feature type="domain" description="Transposase IS110-like N-terminal" evidence="1">
    <location>
        <begin position="8"/>
        <end position="162"/>
    </location>
</feature>